<accession>A0A2U1TQ62</accession>
<dbReference type="SUPFAM" id="SSF55729">
    <property type="entry name" value="Acyl-CoA N-acyltransferases (Nat)"/>
    <property type="match status" value="1"/>
</dbReference>
<dbReference type="PROSITE" id="PS00949">
    <property type="entry name" value="AUTOINDUCER_SYNTH_1"/>
    <property type="match status" value="1"/>
</dbReference>
<evidence type="ECO:0000256" key="9">
    <source>
        <dbReference type="RuleBase" id="RU361135"/>
    </source>
</evidence>
<keyword evidence="3 8" id="KW-0673">Quorum sensing</keyword>
<dbReference type="InterPro" id="IPR016181">
    <property type="entry name" value="Acyl_CoA_acyltransferase"/>
</dbReference>
<evidence type="ECO:0000256" key="6">
    <source>
        <dbReference type="ARBA" id="ARBA00022929"/>
    </source>
</evidence>
<dbReference type="GO" id="GO:0061579">
    <property type="term" value="F:N-acyl homoserine lactone synthase activity"/>
    <property type="evidence" value="ECO:0007669"/>
    <property type="project" value="UniProtKB-UniRule"/>
</dbReference>
<dbReference type="InterPro" id="IPR001690">
    <property type="entry name" value="Autoind_synthase"/>
</dbReference>
<evidence type="ECO:0000256" key="2">
    <source>
        <dbReference type="ARBA" id="ARBA00018768"/>
    </source>
</evidence>
<dbReference type="EMBL" id="QDKH01000028">
    <property type="protein sequence ID" value="PWC11535.1"/>
    <property type="molecule type" value="Genomic_DNA"/>
</dbReference>
<evidence type="ECO:0000256" key="1">
    <source>
        <dbReference type="ARBA" id="ARBA00012340"/>
    </source>
</evidence>
<dbReference type="PANTHER" id="PTHR39322">
    <property type="entry name" value="ACYL-HOMOSERINE-LACTONE SYNTHASE"/>
    <property type="match status" value="1"/>
</dbReference>
<protein>
    <recommendedName>
        <fullName evidence="2 9">Acyl-homoserine-lactone synthase</fullName>
        <ecNumber evidence="1 9">2.3.1.184</ecNumber>
    </recommendedName>
    <alternativeName>
        <fullName evidence="9">Autoinducer synthesis protein</fullName>
    </alternativeName>
</protein>
<evidence type="ECO:0000256" key="8">
    <source>
        <dbReference type="PROSITE-ProRule" id="PRU00533"/>
    </source>
</evidence>
<dbReference type="RefSeq" id="WP_136168050.1">
    <property type="nucleotide sequence ID" value="NZ_KZ819091.1"/>
</dbReference>
<dbReference type="PROSITE" id="PS51187">
    <property type="entry name" value="AUTOINDUCER_SYNTH_2"/>
    <property type="match status" value="1"/>
</dbReference>
<keyword evidence="6 8" id="KW-0071">Autoinducer synthesis</keyword>
<evidence type="ECO:0000256" key="7">
    <source>
        <dbReference type="ARBA" id="ARBA00048576"/>
    </source>
</evidence>
<comment type="similarity">
    <text evidence="8 9">Belongs to the autoinducer synthase family.</text>
</comment>
<evidence type="ECO:0000313" key="10">
    <source>
        <dbReference type="EMBL" id="PWC11535.1"/>
    </source>
</evidence>
<organism evidence="10 11">
    <name type="scientific">Brenneria corticis</name>
    <dbReference type="NCBI Taxonomy" id="2173106"/>
    <lineage>
        <taxon>Bacteria</taxon>
        <taxon>Pseudomonadati</taxon>
        <taxon>Pseudomonadota</taxon>
        <taxon>Gammaproteobacteria</taxon>
        <taxon>Enterobacterales</taxon>
        <taxon>Pectobacteriaceae</taxon>
        <taxon>Brenneria</taxon>
    </lineage>
</organism>
<dbReference type="GO" id="GO:0007165">
    <property type="term" value="P:signal transduction"/>
    <property type="evidence" value="ECO:0007669"/>
    <property type="project" value="TreeGrafter"/>
</dbReference>
<dbReference type="EC" id="2.3.1.184" evidence="1 9"/>
<dbReference type="InterPro" id="IPR018311">
    <property type="entry name" value="Autoind_synth_CS"/>
</dbReference>
<evidence type="ECO:0000256" key="4">
    <source>
        <dbReference type="ARBA" id="ARBA00022679"/>
    </source>
</evidence>
<evidence type="ECO:0000313" key="11">
    <source>
        <dbReference type="Proteomes" id="UP000296159"/>
    </source>
</evidence>
<comment type="caution">
    <text evidence="10">The sequence shown here is derived from an EMBL/GenBank/DDBJ whole genome shotgun (WGS) entry which is preliminary data.</text>
</comment>
<dbReference type="PRINTS" id="PR01549">
    <property type="entry name" value="AUTOINDCRSYN"/>
</dbReference>
<dbReference type="Gene3D" id="3.40.630.30">
    <property type="match status" value="1"/>
</dbReference>
<proteinExistence type="inferred from homology"/>
<evidence type="ECO:0000256" key="3">
    <source>
        <dbReference type="ARBA" id="ARBA00022654"/>
    </source>
</evidence>
<sequence length="210" mass="24150">MLELFDVSYDELTGKHSDELYRLRKKTFSDRLGWDVVCSYDMEFDEFDNPSTRYILGLCEGQLICSVRFTGLDRPNMITHTFQECFGDVTLPASGVESSRFFVDKTRARQLLGLRYPVSQALFLAMINWARHHERSAIHTIVSRPMLTILKRSGWRVRPLKEAFLNERERIYLVYLPTGSEDQERMASGFAALPGCSPSSVITWPLSLPV</sequence>
<dbReference type="PANTHER" id="PTHR39322:SF1">
    <property type="entry name" value="ISOVALERYL-HOMOSERINE LACTONE SYNTHASE"/>
    <property type="match status" value="1"/>
</dbReference>
<dbReference type="Pfam" id="PF00765">
    <property type="entry name" value="Autoind_synth"/>
    <property type="match status" value="1"/>
</dbReference>
<gene>
    <name evidence="10" type="ORF">DDT56_19465</name>
</gene>
<keyword evidence="5 9" id="KW-0949">S-adenosyl-L-methionine</keyword>
<dbReference type="Proteomes" id="UP000296159">
    <property type="component" value="Unassembled WGS sequence"/>
</dbReference>
<keyword evidence="11" id="KW-1185">Reference proteome</keyword>
<dbReference type="AlphaFoldDB" id="A0A2U1TQ62"/>
<comment type="catalytic activity">
    <reaction evidence="7 9">
        <text>a fatty acyl-[ACP] + S-adenosyl-L-methionine = an N-acyl-L-homoserine lactone + S-methyl-5'-thioadenosine + holo-[ACP] + H(+)</text>
        <dbReference type="Rhea" id="RHEA:10096"/>
        <dbReference type="Rhea" id="RHEA-COMP:9685"/>
        <dbReference type="Rhea" id="RHEA-COMP:14125"/>
        <dbReference type="ChEBI" id="CHEBI:15378"/>
        <dbReference type="ChEBI" id="CHEBI:17509"/>
        <dbReference type="ChEBI" id="CHEBI:55474"/>
        <dbReference type="ChEBI" id="CHEBI:59789"/>
        <dbReference type="ChEBI" id="CHEBI:64479"/>
        <dbReference type="ChEBI" id="CHEBI:138651"/>
        <dbReference type="EC" id="2.3.1.184"/>
    </reaction>
</comment>
<keyword evidence="4 9" id="KW-0808">Transferase</keyword>
<name>A0A2U1TQ62_9GAMM</name>
<dbReference type="GO" id="GO:0009372">
    <property type="term" value="P:quorum sensing"/>
    <property type="evidence" value="ECO:0007669"/>
    <property type="project" value="UniProtKB-UniRule"/>
</dbReference>
<evidence type="ECO:0000256" key="5">
    <source>
        <dbReference type="ARBA" id="ARBA00022691"/>
    </source>
</evidence>
<reference evidence="10 11" key="1">
    <citation type="submission" date="2018-04" db="EMBL/GenBank/DDBJ databases">
        <title>Brenneria corticis sp.nov.</title>
        <authorList>
            <person name="Li Y."/>
        </authorList>
    </citation>
    <scope>NUCLEOTIDE SEQUENCE [LARGE SCALE GENOMIC DNA]</scope>
    <source>
        <strain evidence="10 11">CFCC 11842</strain>
    </source>
</reference>